<reference evidence="2 3" key="1">
    <citation type="submission" date="2016-10" db="EMBL/GenBank/DDBJ databases">
        <authorList>
            <person name="de Groot N.N."/>
        </authorList>
    </citation>
    <scope>NUCLEOTIDE SEQUENCE [LARGE SCALE GENOMIC DNA]</scope>
    <source>
        <strain evidence="2 3">ML2</strain>
    </source>
</reference>
<dbReference type="AlphaFoldDB" id="A0A1I4ZMB3"/>
<feature type="domain" description="HNH" evidence="1">
    <location>
        <begin position="45"/>
        <end position="92"/>
    </location>
</feature>
<accession>A0A1I4ZMB3</accession>
<name>A0A1I4ZMB3_9CLOT</name>
<dbReference type="Pfam" id="PF01844">
    <property type="entry name" value="HNH"/>
    <property type="match status" value="1"/>
</dbReference>
<organism evidence="2 3">
    <name type="scientific">Proteiniclasticum ruminis</name>
    <dbReference type="NCBI Taxonomy" id="398199"/>
    <lineage>
        <taxon>Bacteria</taxon>
        <taxon>Bacillati</taxon>
        <taxon>Bacillota</taxon>
        <taxon>Clostridia</taxon>
        <taxon>Eubacteriales</taxon>
        <taxon>Clostridiaceae</taxon>
        <taxon>Proteiniclasticum</taxon>
    </lineage>
</organism>
<dbReference type="EMBL" id="FOVK01000002">
    <property type="protein sequence ID" value="SFN51110.1"/>
    <property type="molecule type" value="Genomic_DNA"/>
</dbReference>
<evidence type="ECO:0000259" key="1">
    <source>
        <dbReference type="Pfam" id="PF01844"/>
    </source>
</evidence>
<gene>
    <name evidence="2" type="ORF">SAMN04488695_10247</name>
</gene>
<dbReference type="GO" id="GO:0004519">
    <property type="term" value="F:endonuclease activity"/>
    <property type="evidence" value="ECO:0007669"/>
    <property type="project" value="UniProtKB-KW"/>
</dbReference>
<dbReference type="InterPro" id="IPR002711">
    <property type="entry name" value="HNH"/>
</dbReference>
<proteinExistence type="predicted"/>
<sequence>MDLMKPELLRKLNKLIEDDEVQKFYTWKEYRFLRSKAKIRDNNECQMCKREGKHGQYGACHHKEEVREKPELALTLSNVEILCKYHHNIVHPEKLNATPVFMNEEWF</sequence>
<keyword evidence="2" id="KW-0255">Endonuclease</keyword>
<dbReference type="GO" id="GO:0003676">
    <property type="term" value="F:nucleic acid binding"/>
    <property type="evidence" value="ECO:0007669"/>
    <property type="project" value="InterPro"/>
</dbReference>
<evidence type="ECO:0000313" key="2">
    <source>
        <dbReference type="EMBL" id="SFN51110.1"/>
    </source>
</evidence>
<protein>
    <submittedName>
        <fullName evidence="2">HNH endonuclease</fullName>
    </submittedName>
</protein>
<keyword evidence="2" id="KW-0378">Hydrolase</keyword>
<dbReference type="OrthoDB" id="9811997at2"/>
<dbReference type="RefSeq" id="WP_074911006.1">
    <property type="nucleotide sequence ID" value="NZ_FOVK01000002.1"/>
</dbReference>
<dbReference type="GO" id="GO:0008270">
    <property type="term" value="F:zinc ion binding"/>
    <property type="evidence" value="ECO:0007669"/>
    <property type="project" value="InterPro"/>
</dbReference>
<evidence type="ECO:0000313" key="3">
    <source>
        <dbReference type="Proteomes" id="UP000181899"/>
    </source>
</evidence>
<dbReference type="Proteomes" id="UP000181899">
    <property type="component" value="Unassembled WGS sequence"/>
</dbReference>
<keyword evidence="3" id="KW-1185">Reference proteome</keyword>
<keyword evidence="2" id="KW-0540">Nuclease</keyword>